<dbReference type="RefSeq" id="WP_272748897.1">
    <property type="nucleotide sequence ID" value="NZ_JAQQKX010000012.1"/>
</dbReference>
<proteinExistence type="predicted"/>
<protein>
    <submittedName>
        <fullName evidence="1">Uncharacterized protein</fullName>
    </submittedName>
</protein>
<reference evidence="1 2" key="1">
    <citation type="submission" date="2023-01" db="EMBL/GenBank/DDBJ databases">
        <title>Novel species of the genus Asticcacaulis isolated from rivers.</title>
        <authorList>
            <person name="Lu H."/>
        </authorList>
    </citation>
    <scope>NUCLEOTIDE SEQUENCE [LARGE SCALE GENOMIC DNA]</scope>
    <source>
        <strain evidence="1 2">BYS171W</strain>
    </source>
</reference>
<gene>
    <name evidence="1" type="ORF">PQU92_14140</name>
</gene>
<accession>A0ABT5HWL1</accession>
<dbReference type="Proteomes" id="UP001214854">
    <property type="component" value="Unassembled WGS sequence"/>
</dbReference>
<sequence>MDWLDLVSNEDLKPKVEVTGLLDRIVIRFGKPLVDKLGWRVATAKIQFAETTGRARIRIVPDSEADWQLASAGKGGGLILDAVQLAPATAFGAVQCVCEICDDGGAVINLPAGFRLSKGEMIKRRRK</sequence>
<name>A0ABT5HWL1_9CAUL</name>
<organism evidence="1 2">
    <name type="scientific">Asticcacaulis aquaticus</name>
    <dbReference type="NCBI Taxonomy" id="2984212"/>
    <lineage>
        <taxon>Bacteria</taxon>
        <taxon>Pseudomonadati</taxon>
        <taxon>Pseudomonadota</taxon>
        <taxon>Alphaproteobacteria</taxon>
        <taxon>Caulobacterales</taxon>
        <taxon>Caulobacteraceae</taxon>
        <taxon>Asticcacaulis</taxon>
    </lineage>
</organism>
<evidence type="ECO:0000313" key="1">
    <source>
        <dbReference type="EMBL" id="MDC7684423.1"/>
    </source>
</evidence>
<dbReference type="EMBL" id="JAQQKX010000012">
    <property type="protein sequence ID" value="MDC7684423.1"/>
    <property type="molecule type" value="Genomic_DNA"/>
</dbReference>
<comment type="caution">
    <text evidence="1">The sequence shown here is derived from an EMBL/GenBank/DDBJ whole genome shotgun (WGS) entry which is preliminary data.</text>
</comment>
<keyword evidence="2" id="KW-1185">Reference proteome</keyword>
<evidence type="ECO:0000313" key="2">
    <source>
        <dbReference type="Proteomes" id="UP001214854"/>
    </source>
</evidence>